<keyword evidence="3" id="KW-0862">Zinc</keyword>
<dbReference type="Gene3D" id="3.90.1590.10">
    <property type="entry name" value="glutathione-dependent formaldehyde- activating enzyme (gfa)"/>
    <property type="match status" value="1"/>
</dbReference>
<reference evidence="6 7" key="1">
    <citation type="submission" date="2019-01" db="EMBL/GenBank/DDBJ databases">
        <title>Pseudoxanthomonas composti sp. nov., isolated from compost.</title>
        <authorList>
            <person name="Yang G."/>
        </authorList>
    </citation>
    <scope>NUCLEOTIDE SEQUENCE [LARGE SCALE GENOMIC DNA]</scope>
    <source>
        <strain evidence="6 7">GSS15</strain>
    </source>
</reference>
<dbReference type="GO" id="GO:0016846">
    <property type="term" value="F:carbon-sulfur lyase activity"/>
    <property type="evidence" value="ECO:0007669"/>
    <property type="project" value="InterPro"/>
</dbReference>
<organism evidence="6 7">
    <name type="scientific">Pseudoxanthomonas composti</name>
    <dbReference type="NCBI Taxonomy" id="2137479"/>
    <lineage>
        <taxon>Bacteria</taxon>
        <taxon>Pseudomonadati</taxon>
        <taxon>Pseudomonadota</taxon>
        <taxon>Gammaproteobacteria</taxon>
        <taxon>Lysobacterales</taxon>
        <taxon>Lysobacteraceae</taxon>
        <taxon>Pseudoxanthomonas</taxon>
    </lineage>
</organism>
<dbReference type="PANTHER" id="PTHR33337:SF40">
    <property type="entry name" value="CENP-V_GFA DOMAIN-CONTAINING PROTEIN-RELATED"/>
    <property type="match status" value="1"/>
</dbReference>
<keyword evidence="4" id="KW-0456">Lyase</keyword>
<gene>
    <name evidence="6" type="ORF">EPA99_02015</name>
</gene>
<dbReference type="GO" id="GO:0046872">
    <property type="term" value="F:metal ion binding"/>
    <property type="evidence" value="ECO:0007669"/>
    <property type="project" value="UniProtKB-KW"/>
</dbReference>
<dbReference type="PROSITE" id="PS51891">
    <property type="entry name" value="CENP_V_GFA"/>
    <property type="match status" value="1"/>
</dbReference>
<name>A0A4Q1JZ70_9GAMM</name>
<dbReference type="EMBL" id="SAWZ01000001">
    <property type="protein sequence ID" value="RXR08620.1"/>
    <property type="molecule type" value="Genomic_DNA"/>
</dbReference>
<dbReference type="PANTHER" id="PTHR33337">
    <property type="entry name" value="GFA DOMAIN-CONTAINING PROTEIN"/>
    <property type="match status" value="1"/>
</dbReference>
<dbReference type="InterPro" id="IPR006913">
    <property type="entry name" value="CENP-V/GFA"/>
</dbReference>
<evidence type="ECO:0000256" key="4">
    <source>
        <dbReference type="ARBA" id="ARBA00023239"/>
    </source>
</evidence>
<feature type="domain" description="CENP-V/GFA" evidence="5">
    <location>
        <begin position="5"/>
        <end position="122"/>
    </location>
</feature>
<dbReference type="Pfam" id="PF04828">
    <property type="entry name" value="GFA"/>
    <property type="match status" value="1"/>
</dbReference>
<accession>A0A4Q1JZ70</accession>
<dbReference type="OrthoDB" id="7765631at2"/>
<evidence type="ECO:0000313" key="7">
    <source>
        <dbReference type="Proteomes" id="UP000289784"/>
    </source>
</evidence>
<proteinExistence type="inferred from homology"/>
<sequence length="134" mass="14583">MSHPHRGSCLCGGVQYRIDGEIPQIVLCHCARCRKATGSAFAAVAPVPSEQFHLQAGQALLSEFESSPGVFRVSCRTCGSPLYSRRPSQPDQVRVRIGTLDTVPAGAAMMHIFTGSKAPWFEIHDDAPQYDTRP</sequence>
<evidence type="ECO:0000313" key="6">
    <source>
        <dbReference type="EMBL" id="RXR08620.1"/>
    </source>
</evidence>
<keyword evidence="2" id="KW-0479">Metal-binding</keyword>
<comment type="caution">
    <text evidence="6">The sequence shown here is derived from an EMBL/GenBank/DDBJ whole genome shotgun (WGS) entry which is preliminary data.</text>
</comment>
<dbReference type="InterPro" id="IPR011057">
    <property type="entry name" value="Mss4-like_sf"/>
</dbReference>
<evidence type="ECO:0000256" key="1">
    <source>
        <dbReference type="ARBA" id="ARBA00005495"/>
    </source>
</evidence>
<evidence type="ECO:0000256" key="2">
    <source>
        <dbReference type="ARBA" id="ARBA00022723"/>
    </source>
</evidence>
<protein>
    <submittedName>
        <fullName evidence="6">GFA family protein</fullName>
    </submittedName>
</protein>
<evidence type="ECO:0000259" key="5">
    <source>
        <dbReference type="PROSITE" id="PS51891"/>
    </source>
</evidence>
<keyword evidence="7" id="KW-1185">Reference proteome</keyword>
<evidence type="ECO:0000256" key="3">
    <source>
        <dbReference type="ARBA" id="ARBA00022833"/>
    </source>
</evidence>
<dbReference type="RefSeq" id="WP_129469511.1">
    <property type="nucleotide sequence ID" value="NZ_SAWZ01000001.1"/>
</dbReference>
<dbReference type="Proteomes" id="UP000289784">
    <property type="component" value="Unassembled WGS sequence"/>
</dbReference>
<dbReference type="SUPFAM" id="SSF51316">
    <property type="entry name" value="Mss4-like"/>
    <property type="match status" value="1"/>
</dbReference>
<comment type="similarity">
    <text evidence="1">Belongs to the Gfa family.</text>
</comment>
<dbReference type="AlphaFoldDB" id="A0A4Q1JZ70"/>